<feature type="transmembrane region" description="Helical" evidence="5">
    <location>
        <begin position="204"/>
        <end position="230"/>
    </location>
</feature>
<feature type="transmembrane region" description="Helical" evidence="5">
    <location>
        <begin position="385"/>
        <end position="406"/>
    </location>
</feature>
<dbReference type="AlphaFoldDB" id="A0A6M8B145"/>
<dbReference type="PANTHER" id="PTHR43471:SF3">
    <property type="entry name" value="ABC TRANSPORTER PERMEASE PROTEIN NATB"/>
    <property type="match status" value="1"/>
</dbReference>
<evidence type="ECO:0000256" key="2">
    <source>
        <dbReference type="ARBA" id="ARBA00022692"/>
    </source>
</evidence>
<evidence type="ECO:0000256" key="3">
    <source>
        <dbReference type="ARBA" id="ARBA00022989"/>
    </source>
</evidence>
<dbReference type="GO" id="GO:0016020">
    <property type="term" value="C:membrane"/>
    <property type="evidence" value="ECO:0007669"/>
    <property type="project" value="UniProtKB-SubCell"/>
</dbReference>
<proteinExistence type="predicted"/>
<dbReference type="InterPro" id="IPR013525">
    <property type="entry name" value="ABC2_TM"/>
</dbReference>
<evidence type="ECO:0000259" key="6">
    <source>
        <dbReference type="Pfam" id="PF12698"/>
    </source>
</evidence>
<evidence type="ECO:0000256" key="5">
    <source>
        <dbReference type="SAM" id="Phobius"/>
    </source>
</evidence>
<evidence type="ECO:0000256" key="1">
    <source>
        <dbReference type="ARBA" id="ARBA00004141"/>
    </source>
</evidence>
<dbReference type="PANTHER" id="PTHR43471">
    <property type="entry name" value="ABC TRANSPORTER PERMEASE"/>
    <property type="match status" value="1"/>
</dbReference>
<organism evidence="7 8">
    <name type="scientific">Actinomyces marmotae</name>
    <dbReference type="NCBI Taxonomy" id="2737173"/>
    <lineage>
        <taxon>Bacteria</taxon>
        <taxon>Bacillati</taxon>
        <taxon>Actinomycetota</taxon>
        <taxon>Actinomycetes</taxon>
        <taxon>Actinomycetales</taxon>
        <taxon>Actinomycetaceae</taxon>
        <taxon>Actinomyces</taxon>
    </lineage>
</organism>
<protein>
    <submittedName>
        <fullName evidence="7">ABC transporter permease</fullName>
    </submittedName>
</protein>
<keyword evidence="3 5" id="KW-1133">Transmembrane helix</keyword>
<dbReference type="GO" id="GO:0140359">
    <property type="term" value="F:ABC-type transporter activity"/>
    <property type="evidence" value="ECO:0007669"/>
    <property type="project" value="InterPro"/>
</dbReference>
<accession>A0A6M8B145</accession>
<dbReference type="KEGG" id="amam:HPC72_03685"/>
<feature type="transmembrane region" description="Helical" evidence="5">
    <location>
        <begin position="331"/>
        <end position="349"/>
    </location>
</feature>
<evidence type="ECO:0000256" key="4">
    <source>
        <dbReference type="ARBA" id="ARBA00023136"/>
    </source>
</evidence>
<sequence length="427" mass="44326">MSASPTAPPRSVAAPAGAAMGSAQEIRLVAAREFKSQMSKKPWLISVIVMLVVVVGGIIGFSLFTGGDHQAYRVAVAGASPAALPGLSQVTDSEGAVIAVSQFEGDLTGEAATAALAADDDEVAHLDMILDLTGATPVLRVHEKASEQVKAGITAVLQQAALSDRITRLGGDPSAVATALASATPEVDAVSPPKYEDKGFAQRYAFLLTADILLLSVIMGGGQILAMGVVEEKASRIVEILLACVRPTSLLAGKILGIGAATIVSFSLIGIVGAAAARTVGLLDDVDIPINSTMALIMTWMVLGFVLMASLYGAAGALVSRQEDAPSVTTPLLMLGMIPYMASIFMMQGDPDSTLYRVLSYFPLFSPYMMPARQILGVSSPAEQAITMAATLLATILLVKLGSVVYTRAVTRTGSRVPLREVLRRAA</sequence>
<feature type="transmembrane region" description="Helical" evidence="5">
    <location>
        <begin position="43"/>
        <end position="64"/>
    </location>
</feature>
<dbReference type="Proteomes" id="UP000504752">
    <property type="component" value="Chromosome"/>
</dbReference>
<gene>
    <name evidence="7" type="ORF">HPC72_03685</name>
</gene>
<dbReference type="RefSeq" id="WP_159524327.1">
    <property type="nucleotide sequence ID" value="NZ_CP053642.1"/>
</dbReference>
<evidence type="ECO:0000313" key="7">
    <source>
        <dbReference type="EMBL" id="QKD79472.1"/>
    </source>
</evidence>
<keyword evidence="8" id="KW-1185">Reference proteome</keyword>
<keyword evidence="4 5" id="KW-0472">Membrane</keyword>
<feature type="transmembrane region" description="Helical" evidence="5">
    <location>
        <begin position="297"/>
        <end position="319"/>
    </location>
</feature>
<feature type="transmembrane region" description="Helical" evidence="5">
    <location>
        <begin position="251"/>
        <end position="277"/>
    </location>
</feature>
<comment type="subcellular location">
    <subcellularLocation>
        <location evidence="1">Membrane</location>
        <topology evidence="1">Multi-pass membrane protein</topology>
    </subcellularLocation>
</comment>
<evidence type="ECO:0000313" key="8">
    <source>
        <dbReference type="Proteomes" id="UP000504752"/>
    </source>
</evidence>
<dbReference type="EMBL" id="CP053642">
    <property type="protein sequence ID" value="QKD79472.1"/>
    <property type="molecule type" value="Genomic_DNA"/>
</dbReference>
<feature type="domain" description="ABC-2 type transporter transmembrane" evidence="6">
    <location>
        <begin position="44"/>
        <end position="399"/>
    </location>
</feature>
<reference evidence="7 8" key="1">
    <citation type="submission" date="2020-05" db="EMBL/GenBank/DDBJ databases">
        <title>Actinomyces sp. zg-325.</title>
        <authorList>
            <person name="Yang C."/>
        </authorList>
    </citation>
    <scope>NUCLEOTIDE SEQUENCE [LARGE SCALE GENOMIC DNA]</scope>
    <source>
        <strain evidence="8">zg-325</strain>
    </source>
</reference>
<name>A0A6M8B145_9ACTO</name>
<keyword evidence="2 5" id="KW-0812">Transmembrane</keyword>
<dbReference type="Pfam" id="PF12698">
    <property type="entry name" value="ABC2_membrane_3"/>
    <property type="match status" value="1"/>
</dbReference>